<dbReference type="SUPFAM" id="SSF46689">
    <property type="entry name" value="Homeodomain-like"/>
    <property type="match status" value="1"/>
</dbReference>
<reference evidence="1" key="1">
    <citation type="submission" date="2022-04" db="EMBL/GenBank/DDBJ databases">
        <title>Halobacillus sp. isolated from saltern.</title>
        <authorList>
            <person name="Won M."/>
            <person name="Lee C.-M."/>
            <person name="Woen H.-Y."/>
            <person name="Kwon S.-W."/>
        </authorList>
    </citation>
    <scope>NUCLEOTIDE SEQUENCE</scope>
    <source>
        <strain evidence="1">SSHM10-5</strain>
    </source>
</reference>
<sequence>MSPHNNSVLTSYTEEQRAKAMERFRLIRPYLEGETSLSTIALDTSVSLRTLQRWAQYYRKGGLQALVTKERFDRGSRKYHLKSLK</sequence>
<protein>
    <submittedName>
        <fullName evidence="1">Helix-turn-helix domain-containing protein</fullName>
    </submittedName>
</protein>
<accession>A0ABY4H8Y1</accession>
<dbReference type="EMBL" id="CP095075">
    <property type="protein sequence ID" value="UOR10996.1"/>
    <property type="molecule type" value="Genomic_DNA"/>
</dbReference>
<dbReference type="Proteomes" id="UP000830326">
    <property type="component" value="Chromosome"/>
</dbReference>
<evidence type="ECO:0000313" key="2">
    <source>
        <dbReference type="Proteomes" id="UP000830326"/>
    </source>
</evidence>
<keyword evidence="2" id="KW-1185">Reference proteome</keyword>
<evidence type="ECO:0000313" key="1">
    <source>
        <dbReference type="EMBL" id="UOR10996.1"/>
    </source>
</evidence>
<proteinExistence type="predicted"/>
<dbReference type="InterPro" id="IPR009057">
    <property type="entry name" value="Homeodomain-like_sf"/>
</dbReference>
<gene>
    <name evidence="1" type="ORF">MUO15_15500</name>
</gene>
<organism evidence="1 2">
    <name type="scientific">Halobacillus amylolyticus</name>
    <dbReference type="NCBI Taxonomy" id="2932259"/>
    <lineage>
        <taxon>Bacteria</taxon>
        <taxon>Bacillati</taxon>
        <taxon>Bacillota</taxon>
        <taxon>Bacilli</taxon>
        <taxon>Bacillales</taxon>
        <taxon>Bacillaceae</taxon>
        <taxon>Halobacillus</taxon>
    </lineage>
</organism>
<name>A0ABY4H8Y1_9BACI</name>